<reference evidence="1" key="1">
    <citation type="submission" date="2020-11" db="EMBL/GenBank/DDBJ databases">
        <authorList>
            <person name="Tran Van P."/>
        </authorList>
    </citation>
    <scope>NUCLEOTIDE SEQUENCE</scope>
</reference>
<evidence type="ECO:0000313" key="1">
    <source>
        <dbReference type="EMBL" id="CAD7415022.1"/>
    </source>
</evidence>
<dbReference type="EMBL" id="OC325380">
    <property type="protein sequence ID" value="CAD7415022.1"/>
    <property type="molecule type" value="Genomic_DNA"/>
</dbReference>
<accession>A0A7R9DK21</accession>
<sequence length="70" mass="8173">MEPIEHMACSLASCLNKQPSRLTPAEVLDVSSWLIHRPYWSAIFIQPIKRFKYEQSSYSPSYNSRDLLEL</sequence>
<name>A0A7R9DK21_TIMCR</name>
<gene>
    <name evidence="1" type="ORF">TCEB3V08_LOCUS12295</name>
</gene>
<organism evidence="1">
    <name type="scientific">Timema cristinae</name>
    <name type="common">Walking stick</name>
    <dbReference type="NCBI Taxonomy" id="61476"/>
    <lineage>
        <taxon>Eukaryota</taxon>
        <taxon>Metazoa</taxon>
        <taxon>Ecdysozoa</taxon>
        <taxon>Arthropoda</taxon>
        <taxon>Hexapoda</taxon>
        <taxon>Insecta</taxon>
        <taxon>Pterygota</taxon>
        <taxon>Neoptera</taxon>
        <taxon>Polyneoptera</taxon>
        <taxon>Phasmatodea</taxon>
        <taxon>Timematodea</taxon>
        <taxon>Timematoidea</taxon>
        <taxon>Timematidae</taxon>
        <taxon>Timema</taxon>
    </lineage>
</organism>
<dbReference type="AlphaFoldDB" id="A0A7R9DK21"/>
<proteinExistence type="predicted"/>
<protein>
    <submittedName>
        <fullName evidence="1">Uncharacterized protein</fullName>
    </submittedName>
</protein>